<evidence type="ECO:0000256" key="4">
    <source>
        <dbReference type="ARBA" id="ARBA00022692"/>
    </source>
</evidence>
<keyword evidence="12" id="KW-1185">Reference proteome</keyword>
<reference evidence="12" key="1">
    <citation type="submission" date="2011-02" db="EMBL/GenBank/DDBJ databases">
        <title>The Genome Sequence of Capsaspora owczarzaki ATCC 30864.</title>
        <authorList>
            <person name="Russ C."/>
            <person name="Cuomo C."/>
            <person name="Burger G."/>
            <person name="Gray M.W."/>
            <person name="Holland P.W.H."/>
            <person name="King N."/>
            <person name="Lang F.B.F."/>
            <person name="Roger A.J."/>
            <person name="Ruiz-Trillo I."/>
            <person name="Young S.K."/>
            <person name="Zeng Q."/>
            <person name="Gargeya S."/>
            <person name="Alvarado L."/>
            <person name="Berlin A."/>
            <person name="Chapman S.B."/>
            <person name="Chen Z."/>
            <person name="Freedman E."/>
            <person name="Gellesch M."/>
            <person name="Goldberg J."/>
            <person name="Griggs A."/>
            <person name="Gujja S."/>
            <person name="Heilman E."/>
            <person name="Heiman D."/>
            <person name="Howarth C."/>
            <person name="Mehta T."/>
            <person name="Neiman D."/>
            <person name="Pearson M."/>
            <person name="Roberts A."/>
            <person name="Saif S."/>
            <person name="Shea T."/>
            <person name="Shenoy N."/>
            <person name="Sisk P."/>
            <person name="Stolte C."/>
            <person name="Sykes S."/>
            <person name="White J."/>
            <person name="Yandava C."/>
            <person name="Haas B."/>
            <person name="Nusbaum C."/>
            <person name="Birren B."/>
        </authorList>
    </citation>
    <scope>NUCLEOTIDE SEQUENCE</scope>
    <source>
        <strain evidence="12">ATCC 30864</strain>
    </source>
</reference>
<proteinExistence type="inferred from homology"/>
<dbReference type="GO" id="GO:0034551">
    <property type="term" value="P:mitochondrial respiratory chain complex III assembly"/>
    <property type="evidence" value="ECO:0007669"/>
    <property type="project" value="TreeGrafter"/>
</dbReference>
<sequence>MERYTKALVSGAAVIYFGYWCMTRTTPSHDELLGRLPAEERRRLARSHDDRQAINQELMNQIQKNAASTKPVWQVDIEPSSIPLPPTPAPTTPASPVSPTVKPTAPK</sequence>
<dbReference type="Proteomes" id="UP000008743">
    <property type="component" value="Unassembled WGS sequence"/>
</dbReference>
<name>A0A0D2VZJ2_CAPO3</name>
<evidence type="ECO:0000313" key="12">
    <source>
        <dbReference type="Proteomes" id="UP000008743"/>
    </source>
</evidence>
<evidence type="ECO:0000256" key="1">
    <source>
        <dbReference type="ARBA" id="ARBA00004167"/>
    </source>
</evidence>
<keyword evidence="6" id="KW-1133">Transmembrane helix</keyword>
<protein>
    <recommendedName>
        <fullName evidence="13">Cytochrome b mRNA-processing protein 4</fullName>
    </recommendedName>
</protein>
<dbReference type="AlphaFoldDB" id="A0A0D2VZJ2"/>
<accession>A0A0D2VZJ2</accession>
<dbReference type="Pfam" id="PF07960">
    <property type="entry name" value="CBP4"/>
    <property type="match status" value="1"/>
</dbReference>
<evidence type="ECO:0000256" key="6">
    <source>
        <dbReference type="ARBA" id="ARBA00022989"/>
    </source>
</evidence>
<dbReference type="PANTHER" id="PTHR28202">
    <property type="entry name" value="ASSEMBLY FACTOR CBP4"/>
    <property type="match status" value="1"/>
</dbReference>
<dbReference type="EMBL" id="KE346373">
    <property type="protein sequence ID" value="KJE97277.1"/>
    <property type="molecule type" value="Genomic_DNA"/>
</dbReference>
<keyword evidence="5" id="KW-0999">Mitochondrion inner membrane</keyword>
<feature type="compositionally biased region" description="Low complexity" evidence="10">
    <location>
        <begin position="94"/>
        <end position="107"/>
    </location>
</feature>
<dbReference type="InParanoid" id="A0A0D2VZJ2"/>
<keyword evidence="4" id="KW-0812">Transmembrane</keyword>
<feature type="region of interest" description="Disordered" evidence="10">
    <location>
        <begin position="65"/>
        <end position="107"/>
    </location>
</feature>
<evidence type="ECO:0000256" key="3">
    <source>
        <dbReference type="ARBA" id="ARBA00006780"/>
    </source>
</evidence>
<evidence type="ECO:0008006" key="13">
    <source>
        <dbReference type="Google" id="ProtNLM"/>
    </source>
</evidence>
<dbReference type="InterPro" id="IPR012420">
    <property type="entry name" value="Cbp4"/>
</dbReference>
<evidence type="ECO:0000256" key="9">
    <source>
        <dbReference type="ARBA" id="ARBA00025413"/>
    </source>
</evidence>
<dbReference type="PANTHER" id="PTHR28202:SF1">
    <property type="entry name" value="ASSEMBLY FACTOR CBP4"/>
    <property type="match status" value="1"/>
</dbReference>
<evidence type="ECO:0000256" key="2">
    <source>
        <dbReference type="ARBA" id="ARBA00004273"/>
    </source>
</evidence>
<dbReference type="GO" id="GO:0005743">
    <property type="term" value="C:mitochondrial inner membrane"/>
    <property type="evidence" value="ECO:0007669"/>
    <property type="project" value="UniProtKB-SubCell"/>
</dbReference>
<gene>
    <name evidence="11" type="ORF">CAOG_007713</name>
</gene>
<evidence type="ECO:0000313" key="11">
    <source>
        <dbReference type="EMBL" id="KJE97277.1"/>
    </source>
</evidence>
<keyword evidence="8" id="KW-0472">Membrane</keyword>
<dbReference type="RefSeq" id="XP_004343587.1">
    <property type="nucleotide sequence ID" value="XM_004343537.2"/>
</dbReference>
<evidence type="ECO:0000256" key="8">
    <source>
        <dbReference type="ARBA" id="ARBA00023136"/>
    </source>
</evidence>
<comment type="function">
    <text evidence="9">Essential for the assembly of ubiquinol-cytochrome c reductase. It has a direct effect on the correct occurrence of the Rieske protein, core 4, core 5 and apocytochrome b.</text>
</comment>
<organism evidence="11 12">
    <name type="scientific">Capsaspora owczarzaki (strain ATCC 30864)</name>
    <dbReference type="NCBI Taxonomy" id="595528"/>
    <lineage>
        <taxon>Eukaryota</taxon>
        <taxon>Filasterea</taxon>
        <taxon>Capsaspora</taxon>
    </lineage>
</organism>
<evidence type="ECO:0000256" key="5">
    <source>
        <dbReference type="ARBA" id="ARBA00022792"/>
    </source>
</evidence>
<evidence type="ECO:0000256" key="10">
    <source>
        <dbReference type="SAM" id="MobiDB-lite"/>
    </source>
</evidence>
<keyword evidence="7" id="KW-0496">Mitochondrion</keyword>
<comment type="similarity">
    <text evidence="3">Belongs to the CBP4 family.</text>
</comment>
<feature type="compositionally biased region" description="Pro residues" evidence="10">
    <location>
        <begin position="82"/>
        <end position="93"/>
    </location>
</feature>
<comment type="subcellular location">
    <subcellularLocation>
        <location evidence="1">Membrane</location>
        <topology evidence="1">Single-pass membrane protein</topology>
    </subcellularLocation>
    <subcellularLocation>
        <location evidence="2">Mitochondrion inner membrane</location>
    </subcellularLocation>
</comment>
<evidence type="ECO:0000256" key="7">
    <source>
        <dbReference type="ARBA" id="ARBA00023128"/>
    </source>
</evidence>